<feature type="transmembrane region" description="Helical" evidence="1">
    <location>
        <begin position="7"/>
        <end position="29"/>
    </location>
</feature>
<proteinExistence type="predicted"/>
<protein>
    <submittedName>
        <fullName evidence="2">Uncharacterized protein</fullName>
    </submittedName>
</protein>
<name>A0ABT0PNL8_9FLAO</name>
<sequence>MTGFLGKLWNILGITLSASSIVSLIQMGFDIPLALSPEAILNFYRELIQPIFQLLYKPLTWLFNDLTVPNWLMDAQTLSLVISGIYIRAKSVQRVDGEQIHYQSMLSKIVSIGLLGFTLFGLLFLPFVLISMIMLPVYYVNQLRWNKHLKWYQFQNVLKSVYSASGNAGALFNTSAIYAYLSLFIVVLFYLWNSIIP</sequence>
<gene>
    <name evidence="2" type="ORF">M3P19_02340</name>
</gene>
<dbReference type="EMBL" id="JAMFMA010000001">
    <property type="protein sequence ID" value="MCL6272826.1"/>
    <property type="molecule type" value="Genomic_DNA"/>
</dbReference>
<keyword evidence="1" id="KW-0812">Transmembrane</keyword>
<evidence type="ECO:0000313" key="2">
    <source>
        <dbReference type="EMBL" id="MCL6272826.1"/>
    </source>
</evidence>
<feature type="transmembrane region" description="Helical" evidence="1">
    <location>
        <begin position="109"/>
        <end position="139"/>
    </location>
</feature>
<comment type="caution">
    <text evidence="2">The sequence shown here is derived from an EMBL/GenBank/DDBJ whole genome shotgun (WGS) entry which is preliminary data.</text>
</comment>
<feature type="transmembrane region" description="Helical" evidence="1">
    <location>
        <begin position="170"/>
        <end position="192"/>
    </location>
</feature>
<keyword evidence="1" id="KW-1133">Transmembrane helix</keyword>
<dbReference type="Proteomes" id="UP001203607">
    <property type="component" value="Unassembled WGS sequence"/>
</dbReference>
<reference evidence="2 3" key="1">
    <citation type="submission" date="2022-05" db="EMBL/GenBank/DDBJ databases">
        <authorList>
            <person name="Park J.-S."/>
        </authorList>
    </citation>
    <scope>NUCLEOTIDE SEQUENCE [LARGE SCALE GENOMIC DNA]</scope>
    <source>
        <strain evidence="2 3">2012CJ35-5</strain>
    </source>
</reference>
<organism evidence="2 3">
    <name type="scientific">Flagellimonas spongiicola</name>
    <dbReference type="NCBI Taxonomy" id="2942208"/>
    <lineage>
        <taxon>Bacteria</taxon>
        <taxon>Pseudomonadati</taxon>
        <taxon>Bacteroidota</taxon>
        <taxon>Flavobacteriia</taxon>
        <taxon>Flavobacteriales</taxon>
        <taxon>Flavobacteriaceae</taxon>
        <taxon>Flagellimonas</taxon>
    </lineage>
</organism>
<keyword evidence="1" id="KW-0472">Membrane</keyword>
<evidence type="ECO:0000313" key="3">
    <source>
        <dbReference type="Proteomes" id="UP001203607"/>
    </source>
</evidence>
<dbReference type="RefSeq" id="WP_249656008.1">
    <property type="nucleotide sequence ID" value="NZ_JAMFMA010000001.1"/>
</dbReference>
<accession>A0ABT0PNL8</accession>
<keyword evidence="3" id="KW-1185">Reference proteome</keyword>
<feature type="transmembrane region" description="Helical" evidence="1">
    <location>
        <begin position="71"/>
        <end position="89"/>
    </location>
</feature>
<evidence type="ECO:0000256" key="1">
    <source>
        <dbReference type="SAM" id="Phobius"/>
    </source>
</evidence>